<proteinExistence type="predicted"/>
<dbReference type="InterPro" id="IPR045625">
    <property type="entry name" value="DUF6427"/>
</dbReference>
<name>A0A967DYP4_9FLAO</name>
<keyword evidence="3" id="KW-1185">Reference proteome</keyword>
<feature type="transmembrane region" description="Helical" evidence="1">
    <location>
        <begin position="123"/>
        <end position="146"/>
    </location>
</feature>
<comment type="caution">
    <text evidence="2">The sequence shown here is derived from an EMBL/GenBank/DDBJ whole genome shotgun (WGS) entry which is preliminary data.</text>
</comment>
<dbReference type="Proteomes" id="UP000643701">
    <property type="component" value="Unassembled WGS sequence"/>
</dbReference>
<evidence type="ECO:0000313" key="3">
    <source>
        <dbReference type="Proteomes" id="UP000643701"/>
    </source>
</evidence>
<feature type="transmembrane region" description="Helical" evidence="1">
    <location>
        <begin position="12"/>
        <end position="30"/>
    </location>
</feature>
<feature type="transmembrane region" description="Helical" evidence="1">
    <location>
        <begin position="257"/>
        <end position="274"/>
    </location>
</feature>
<dbReference type="EMBL" id="JAANAS010000050">
    <property type="protein sequence ID" value="NGZ90035.1"/>
    <property type="molecule type" value="Genomic_DNA"/>
</dbReference>
<keyword evidence="1" id="KW-0472">Membrane</keyword>
<sequence length="303" mass="34786">MLTKFFRQSKPIVLFFLILLSWVAYLVQVLSYNKESLGLKNSIINTGLITLIIFLQNFIIRKNKINQQNSFGISLFTLGLISLIPLFEDTTSWLVLLFIGLFFRRLISMLNETLLKKKTFEASAWLIIASFFEPNFILLLLLIWLANLILSVNQFANYLIPIITLGGAIILANAVTIILYGEYFKLQEYVATISLDLSWYFTPNFLYILVLLIICIVSFPGFLQKAQVLKKIQLNLLLISVLSVSAIVSFLEVGTPAFYAICLFPLSPIAAEFFQLRLKKWIHELVWILLISLSLFTYINQYI</sequence>
<evidence type="ECO:0000313" key="2">
    <source>
        <dbReference type="EMBL" id="NGZ90035.1"/>
    </source>
</evidence>
<keyword evidence="1" id="KW-1133">Transmembrane helix</keyword>
<dbReference type="AlphaFoldDB" id="A0A967DYP4"/>
<feature type="transmembrane region" description="Helical" evidence="1">
    <location>
        <begin position="42"/>
        <end position="60"/>
    </location>
</feature>
<feature type="transmembrane region" description="Helical" evidence="1">
    <location>
        <begin position="281"/>
        <end position="299"/>
    </location>
</feature>
<feature type="transmembrane region" description="Helical" evidence="1">
    <location>
        <begin position="158"/>
        <end position="180"/>
    </location>
</feature>
<feature type="transmembrane region" description="Helical" evidence="1">
    <location>
        <begin position="234"/>
        <end position="251"/>
    </location>
</feature>
<organism evidence="2 3">
    <name type="scientific">Psychroflexus maritimus</name>
    <dbReference type="NCBI Taxonomy" id="2714865"/>
    <lineage>
        <taxon>Bacteria</taxon>
        <taxon>Pseudomonadati</taxon>
        <taxon>Bacteroidota</taxon>
        <taxon>Flavobacteriia</taxon>
        <taxon>Flavobacteriales</taxon>
        <taxon>Flavobacteriaceae</taxon>
        <taxon>Psychroflexus</taxon>
    </lineage>
</organism>
<evidence type="ECO:0000256" key="1">
    <source>
        <dbReference type="SAM" id="Phobius"/>
    </source>
</evidence>
<dbReference type="Pfam" id="PF19992">
    <property type="entry name" value="DUF6427"/>
    <property type="match status" value="1"/>
</dbReference>
<protein>
    <submittedName>
        <fullName evidence="2">Uncharacterized protein</fullName>
    </submittedName>
</protein>
<keyword evidence="1" id="KW-0812">Transmembrane</keyword>
<accession>A0A967DYP4</accession>
<feature type="transmembrane region" description="Helical" evidence="1">
    <location>
        <begin position="72"/>
        <end position="103"/>
    </location>
</feature>
<gene>
    <name evidence="2" type="ORF">G7034_07210</name>
</gene>
<feature type="transmembrane region" description="Helical" evidence="1">
    <location>
        <begin position="200"/>
        <end position="222"/>
    </location>
</feature>
<reference evidence="2" key="1">
    <citation type="submission" date="2020-03" db="EMBL/GenBank/DDBJ databases">
        <title>Psychroflexus Maritimus sp. nov., isolate from marine sediment.</title>
        <authorList>
            <person name="Zhong Y.-L."/>
        </authorList>
    </citation>
    <scope>NUCLEOTIDE SEQUENCE</scope>
    <source>
        <strain evidence="2">C1</strain>
    </source>
</reference>